<name>A0A1B2DEK7_9BACL</name>
<reference evidence="1" key="1">
    <citation type="submission" date="2016-08" db="EMBL/GenBank/DDBJ databases">
        <title>Complete Genome Seqeunce of Paenibacillus sp. BIHB 4019 from tea rhizoplane.</title>
        <authorList>
            <person name="Thakur R."/>
            <person name="Swarnkar M.K."/>
            <person name="Gulati A."/>
        </authorList>
    </citation>
    <scope>NUCLEOTIDE SEQUENCE [LARGE SCALE GENOMIC DNA]</scope>
    <source>
        <strain evidence="1">BIHB4019</strain>
    </source>
</reference>
<dbReference type="RefSeq" id="WP_099517518.1">
    <property type="nucleotide sequence ID" value="NZ_CP016808.1"/>
</dbReference>
<protein>
    <submittedName>
        <fullName evidence="1">Uncharacterized protein</fullName>
    </submittedName>
</protein>
<dbReference type="AlphaFoldDB" id="A0A1B2DEK7"/>
<sequence>MAIKAQPFINRVLLTLDAHLAKDANGMFYERFLHADKQAGRSDVYGTADAANLLYTVNGLPEAEAEKSAWKQALQSFQEQGSGMFRGLYHNELHSAAFAISALELFDGKPLYPLQQFAAYRSKAGLYELLEQLDWVQQPWGESQKGSGVFASLVLAQEVDAAWEAWYFDWLKEQADPATGLWRKGCIVDGDGELRGAPLFHHLAGSFHYLFNMAYREQSIPYVEALVDTCIALFHSERWEQPKEQLSFFEIDWVYVLGCCLKQTSYRREEVLAVVRESAAPFLAYIEKLGEQSPAEPFEDLHSLCGAVSGLAVIQQLVPELVLTDRPLQLVLDRRPFI</sequence>
<dbReference type="EMBL" id="CP016808">
    <property type="protein sequence ID" value="ANY66147.1"/>
    <property type="molecule type" value="Genomic_DNA"/>
</dbReference>
<evidence type="ECO:0000313" key="1">
    <source>
        <dbReference type="EMBL" id="ANY66147.1"/>
    </source>
</evidence>
<proteinExistence type="predicted"/>
<organism evidence="1">
    <name type="scientific">Paenibacillus sp. BIHB 4019</name>
    <dbReference type="NCBI Taxonomy" id="1870819"/>
    <lineage>
        <taxon>Bacteria</taxon>
        <taxon>Bacillati</taxon>
        <taxon>Bacillota</taxon>
        <taxon>Bacilli</taxon>
        <taxon>Bacillales</taxon>
        <taxon>Paenibacillaceae</taxon>
        <taxon>Paenibacillus</taxon>
    </lineage>
</organism>
<gene>
    <name evidence="1" type="ORF">BBD42_06495</name>
</gene>
<accession>A0A1B2DEK7</accession>